<evidence type="ECO:0000256" key="7">
    <source>
        <dbReference type="ARBA" id="ARBA00023136"/>
    </source>
</evidence>
<dbReference type="RefSeq" id="WP_086913758.1">
    <property type="nucleotide sequence ID" value="NZ_CP021359.1"/>
</dbReference>
<keyword evidence="6" id="KW-1133">Transmembrane helix</keyword>
<dbReference type="OrthoDB" id="9179311at2"/>
<gene>
    <name evidence="8" type="ORF">CBP36_18490</name>
</gene>
<dbReference type="GO" id="GO:0005886">
    <property type="term" value="C:plasma membrane"/>
    <property type="evidence" value="ECO:0007669"/>
    <property type="project" value="UniProtKB-SubCell"/>
</dbReference>
<dbReference type="Pfam" id="PF03591">
    <property type="entry name" value="AzlC"/>
    <property type="match status" value="1"/>
</dbReference>
<dbReference type="InterPro" id="IPR011606">
    <property type="entry name" value="Brnchd-chn_aa_trnsp_permease"/>
</dbReference>
<evidence type="ECO:0000256" key="1">
    <source>
        <dbReference type="ARBA" id="ARBA00004651"/>
    </source>
</evidence>
<accession>A0A240U7F5</accession>
<comment type="similarity">
    <text evidence="2">Belongs to the AzlC family.</text>
</comment>
<dbReference type="EMBL" id="CP021366">
    <property type="protein sequence ID" value="ART60544.1"/>
    <property type="molecule type" value="Genomic_DNA"/>
</dbReference>
<evidence type="ECO:0000256" key="3">
    <source>
        <dbReference type="ARBA" id="ARBA00022448"/>
    </source>
</evidence>
<dbReference type="PANTHER" id="PTHR34979">
    <property type="entry name" value="INNER MEMBRANE PROTEIN YGAZ"/>
    <property type="match status" value="1"/>
</dbReference>
<reference evidence="8" key="1">
    <citation type="submission" date="2017-05" db="EMBL/GenBank/DDBJ databases">
        <title>Polyphasic characterization of four soil-derived phenanthrene-degrading Acidovorax strains and proposal of Acidovorax phenanthrenivorans sp. nov.</title>
        <authorList>
            <person name="Singleton D."/>
            <person name="Lee J."/>
            <person name="Dickey A.N."/>
            <person name="Stroud A."/>
            <person name="Scholl E.H."/>
            <person name="Wright F.A."/>
            <person name="Aitken M.D."/>
        </authorList>
    </citation>
    <scope>NUCLEOTIDE SEQUENCE</scope>
    <source>
        <strain evidence="8">P4</strain>
    </source>
</reference>
<evidence type="ECO:0000256" key="2">
    <source>
        <dbReference type="ARBA" id="ARBA00010735"/>
    </source>
</evidence>
<keyword evidence="7" id="KW-0472">Membrane</keyword>
<proteinExistence type="inferred from homology"/>
<evidence type="ECO:0000313" key="9">
    <source>
        <dbReference type="Proteomes" id="UP000194440"/>
    </source>
</evidence>
<keyword evidence="4" id="KW-1003">Cell membrane</keyword>
<dbReference type="PANTHER" id="PTHR34979:SF1">
    <property type="entry name" value="INNER MEMBRANE PROTEIN YGAZ"/>
    <property type="match status" value="1"/>
</dbReference>
<keyword evidence="5" id="KW-0812">Transmembrane</keyword>
<protein>
    <submittedName>
        <fullName evidence="8">Branched-chain amino acid ABC transporter permease</fullName>
    </submittedName>
</protein>
<keyword evidence="3" id="KW-0813">Transport</keyword>
<accession>A0A240TXF6</accession>
<evidence type="ECO:0000256" key="6">
    <source>
        <dbReference type="ARBA" id="ARBA00022989"/>
    </source>
</evidence>
<evidence type="ECO:0000313" key="8">
    <source>
        <dbReference type="EMBL" id="ART60544.1"/>
    </source>
</evidence>
<dbReference type="KEGG" id="acid:CBP33_18210"/>
<keyword evidence="9" id="KW-1185">Reference proteome</keyword>
<evidence type="ECO:0000256" key="5">
    <source>
        <dbReference type="ARBA" id="ARBA00022692"/>
    </source>
</evidence>
<comment type="subcellular location">
    <subcellularLocation>
        <location evidence="1">Cell membrane</location>
        <topology evidence="1">Multi-pass membrane protein</topology>
    </subcellularLocation>
</comment>
<dbReference type="KEGG" id="acis:CBP35_00425"/>
<accession>A0A240UGB1</accession>
<sequence>MSLQAVRQTVRHPAFRLAITDMAGTSLGLAAWAMVTGVAMVKSGMSVSMAIFMSLLVYAGSAQLAVIPLLATGAPLWVVWLTASCVNLRFVIFSSLWRSYFAHLPLRQRLTIGYFSGDVIFVAFMKRFPEPQPAPDQVPYFWGAASTNWLAWQVPSIAGILLANAVPLSWGLGFAGVLALLGVLLSLLFDRATWLATGVAATAAIAAFALPLKLNILVAIAAAVTVGLLIEAVDRRRHHPEVLLVPADSMIPADELEQVEAGDAVALREELHP</sequence>
<dbReference type="AlphaFoldDB" id="A0A240TXF6"/>
<dbReference type="GO" id="GO:1903785">
    <property type="term" value="P:L-valine transmembrane transport"/>
    <property type="evidence" value="ECO:0007669"/>
    <property type="project" value="TreeGrafter"/>
</dbReference>
<evidence type="ECO:0000256" key="4">
    <source>
        <dbReference type="ARBA" id="ARBA00022475"/>
    </source>
</evidence>
<dbReference type="KEGG" id="acip:CBP36_18490"/>
<dbReference type="KEGG" id="acin:CBP34_18820"/>
<organism evidence="8 9">
    <name type="scientific">Acidovorax carolinensis</name>
    <dbReference type="NCBI Taxonomy" id="553814"/>
    <lineage>
        <taxon>Bacteria</taxon>
        <taxon>Pseudomonadati</taxon>
        <taxon>Pseudomonadota</taxon>
        <taxon>Betaproteobacteria</taxon>
        <taxon>Burkholderiales</taxon>
        <taxon>Comamonadaceae</taxon>
        <taxon>Acidovorax</taxon>
    </lineage>
</organism>
<name>A0A240TXF6_9BURK</name>
<dbReference type="Proteomes" id="UP000194440">
    <property type="component" value="Chromosome"/>
</dbReference>